<accession>A0A6H1ZVV3</accession>
<sequence>MLSIPNDLALARNVYSSLLAFSRILETKPMMLWLKSELDRLDMVSRHERDTNVAGELRGARQCLEFLFESIAVSSEKASRITDNINKNKGVRS</sequence>
<gene>
    <name evidence="1" type="ORF">TM448A02094_0006</name>
</gene>
<proteinExistence type="predicted"/>
<reference evidence="1" key="1">
    <citation type="submission" date="2020-03" db="EMBL/GenBank/DDBJ databases">
        <title>The deep terrestrial virosphere.</title>
        <authorList>
            <person name="Holmfeldt K."/>
            <person name="Nilsson E."/>
            <person name="Simone D."/>
            <person name="Lopez-Fernandez M."/>
            <person name="Wu X."/>
            <person name="de Brujin I."/>
            <person name="Lundin D."/>
            <person name="Andersson A."/>
            <person name="Bertilsson S."/>
            <person name="Dopson M."/>
        </authorList>
    </citation>
    <scope>NUCLEOTIDE SEQUENCE</scope>
    <source>
        <strain evidence="1">TM448A02094</strain>
    </source>
</reference>
<dbReference type="AlphaFoldDB" id="A0A6H1ZVV3"/>
<name>A0A6H1ZVV3_9ZZZZ</name>
<evidence type="ECO:0000313" key="1">
    <source>
        <dbReference type="EMBL" id="QJA51395.1"/>
    </source>
</evidence>
<protein>
    <submittedName>
        <fullName evidence="1">Uncharacterized protein</fullName>
    </submittedName>
</protein>
<dbReference type="EMBL" id="MT144259">
    <property type="protein sequence ID" value="QJA51395.1"/>
    <property type="molecule type" value="Genomic_DNA"/>
</dbReference>
<organism evidence="1">
    <name type="scientific">viral metagenome</name>
    <dbReference type="NCBI Taxonomy" id="1070528"/>
    <lineage>
        <taxon>unclassified sequences</taxon>
        <taxon>metagenomes</taxon>
        <taxon>organismal metagenomes</taxon>
    </lineage>
</organism>